<dbReference type="Gene3D" id="2.70.98.60">
    <property type="entry name" value="alpha-galactosidase from lactobacil brevis"/>
    <property type="match status" value="1"/>
</dbReference>
<reference evidence="1" key="1">
    <citation type="journal article" date="2013" name="Environ. Microbiol.">
        <title>Seasonally variable intestinal metagenomes of the red palm weevil (Rhynchophorus ferrugineus).</title>
        <authorList>
            <person name="Jia S."/>
            <person name="Zhang X."/>
            <person name="Zhang G."/>
            <person name="Yin A."/>
            <person name="Zhang S."/>
            <person name="Li F."/>
            <person name="Wang L."/>
            <person name="Zhao D."/>
            <person name="Yun Q."/>
            <person name="Tala"/>
            <person name="Wang J."/>
            <person name="Sun G."/>
            <person name="Baabdullah M."/>
            <person name="Yu X."/>
            <person name="Hu S."/>
            <person name="Al-Mssallem I.S."/>
            <person name="Yu J."/>
        </authorList>
    </citation>
    <scope>NUCLEOTIDE SEQUENCE</scope>
</reference>
<dbReference type="InterPro" id="IPR038417">
    <property type="entry name" value="Alpga-gal_N_sf"/>
</dbReference>
<dbReference type="AlphaFoldDB" id="A0A060BQI3"/>
<dbReference type="GO" id="GO:0004557">
    <property type="term" value="F:alpha-galactosidase activity"/>
    <property type="evidence" value="ECO:0007669"/>
    <property type="project" value="InterPro"/>
</dbReference>
<evidence type="ECO:0000313" key="1">
    <source>
        <dbReference type="EMBL" id="AIA86633.1"/>
    </source>
</evidence>
<feature type="non-terminal residue" evidence="1">
    <location>
        <position position="113"/>
    </location>
</feature>
<protein>
    <submittedName>
        <fullName evidence="1">CAZy families GH36 protein</fullName>
    </submittedName>
</protein>
<proteinExistence type="predicted"/>
<dbReference type="InterPro" id="IPR002252">
    <property type="entry name" value="Glyco_hydro_36"/>
</dbReference>
<dbReference type="GO" id="GO:0016052">
    <property type="term" value="P:carbohydrate catabolic process"/>
    <property type="evidence" value="ECO:0007669"/>
    <property type="project" value="InterPro"/>
</dbReference>
<organism evidence="1">
    <name type="scientific">uncultured Micromonospora sp</name>
    <dbReference type="NCBI Taxonomy" id="429168"/>
    <lineage>
        <taxon>Bacteria</taxon>
        <taxon>Bacillati</taxon>
        <taxon>Actinomycetota</taxon>
        <taxon>Actinomycetes</taxon>
        <taxon>Micromonosporales</taxon>
        <taxon>Micromonosporaceae</taxon>
        <taxon>Micromonospora</taxon>
        <taxon>environmental samples</taxon>
    </lineage>
</organism>
<dbReference type="PRINTS" id="PR00743">
    <property type="entry name" value="GLHYDRLASE36"/>
</dbReference>
<accession>A0A060BQI3</accession>
<dbReference type="EMBL" id="KF119367">
    <property type="protein sequence ID" value="AIA86633.1"/>
    <property type="molecule type" value="Genomic_DNA"/>
</dbReference>
<name>A0A060BQI3_9ACTN</name>
<sequence length="113" mass="12636">MIVGTKGFDFGEGRVLMVETAWSGNSVLYVQRGPDCCATVSVGEMLLPGEIFLRPEESYTMPWVVVTASDMGLDGLSDSLHTWERGLKSHPLRQPVTFNVWESVQFDHDFARL</sequence>